<dbReference type="InterPro" id="IPR003738">
    <property type="entry name" value="SRAP"/>
</dbReference>
<dbReference type="PANTHER" id="PTHR13604:SF0">
    <property type="entry name" value="ABASIC SITE PROCESSING PROTEIN HMCES"/>
    <property type="match status" value="1"/>
</dbReference>
<dbReference type="Proteomes" id="UP000772618">
    <property type="component" value="Unassembled WGS sequence"/>
</dbReference>
<evidence type="ECO:0000256" key="4">
    <source>
        <dbReference type="ARBA" id="ARBA00022801"/>
    </source>
</evidence>
<dbReference type="PANTHER" id="PTHR13604">
    <property type="entry name" value="DC12-RELATED"/>
    <property type="match status" value="1"/>
</dbReference>
<keyword evidence="7" id="KW-0456">Lyase</keyword>
<dbReference type="Pfam" id="PF02586">
    <property type="entry name" value="SRAP"/>
    <property type="match status" value="1"/>
</dbReference>
<keyword evidence="4 8" id="KW-0378">Hydrolase</keyword>
<reference evidence="9 10" key="1">
    <citation type="submission" date="2021-05" db="EMBL/GenBank/DDBJ databases">
        <title>A Polyphasic approach of four new species of the genus Ohtaekwangia: Ohtaekwangia histidinii sp. nov., Ohtaekwangia cretensis sp. nov., Ohtaekwangia indiensis sp. nov., Ohtaekwangia reichenbachii sp. nov. from diverse environment.</title>
        <authorList>
            <person name="Octaviana S."/>
        </authorList>
    </citation>
    <scope>NUCLEOTIDE SEQUENCE [LARGE SCALE GENOMIC DNA]</scope>
    <source>
        <strain evidence="9 10">PWU20</strain>
    </source>
</reference>
<comment type="similarity">
    <text evidence="1 8">Belongs to the SOS response-associated peptidase family.</text>
</comment>
<proteinExistence type="inferred from homology"/>
<evidence type="ECO:0000313" key="10">
    <source>
        <dbReference type="Proteomes" id="UP000772618"/>
    </source>
</evidence>
<dbReference type="EMBL" id="JAHESD010000050">
    <property type="protein sequence ID" value="MBT1705256.1"/>
    <property type="molecule type" value="Genomic_DNA"/>
</dbReference>
<evidence type="ECO:0000256" key="2">
    <source>
        <dbReference type="ARBA" id="ARBA00022670"/>
    </source>
</evidence>
<sequence length="232" mass="26197">MIERYTITASRTDLAERFSVDVPDFYKERYNAAPTQLLPVITSSAPEGVSLFYWGISPEWSKNKMVSEKIINVRTESFNDRPALKRALMKTRCLVPADGFYAWKKVGKKTSIPYHFMMADRETFSIAALWEEFEDTEGNQIQTFSIITLPADDIVNNIAERMPVILNRNGEQIWLDKTSGEEKIVDLLKPISASNLNYYPVSPGIANTSLDVASLILPTPPADQHGNLTLFD</sequence>
<keyword evidence="6" id="KW-0238">DNA-binding</keyword>
<evidence type="ECO:0000313" key="9">
    <source>
        <dbReference type="EMBL" id="MBT1705256.1"/>
    </source>
</evidence>
<dbReference type="RefSeq" id="WP_254155210.1">
    <property type="nucleotide sequence ID" value="NZ_JAHESD010000050.1"/>
</dbReference>
<evidence type="ECO:0000256" key="7">
    <source>
        <dbReference type="ARBA" id="ARBA00023239"/>
    </source>
</evidence>
<protein>
    <recommendedName>
        <fullName evidence="8">Abasic site processing protein</fullName>
        <ecNumber evidence="8">3.4.-.-</ecNumber>
    </recommendedName>
</protein>
<keyword evidence="5" id="KW-0190">Covalent protein-DNA linkage</keyword>
<evidence type="ECO:0000256" key="6">
    <source>
        <dbReference type="ARBA" id="ARBA00023125"/>
    </source>
</evidence>
<name>A0ABS5VZ03_9BACT</name>
<gene>
    <name evidence="9" type="ORF">KK060_18325</name>
</gene>
<keyword evidence="2 8" id="KW-0645">Protease</keyword>
<keyword evidence="10" id="KW-1185">Reference proteome</keyword>
<dbReference type="Gene3D" id="3.90.1680.10">
    <property type="entry name" value="SOS response associated peptidase-like"/>
    <property type="match status" value="1"/>
</dbReference>
<evidence type="ECO:0000256" key="8">
    <source>
        <dbReference type="RuleBase" id="RU364100"/>
    </source>
</evidence>
<evidence type="ECO:0000256" key="3">
    <source>
        <dbReference type="ARBA" id="ARBA00022763"/>
    </source>
</evidence>
<dbReference type="SUPFAM" id="SSF143081">
    <property type="entry name" value="BB1717-like"/>
    <property type="match status" value="1"/>
</dbReference>
<accession>A0ABS5VZ03</accession>
<dbReference type="InterPro" id="IPR036590">
    <property type="entry name" value="SRAP-like"/>
</dbReference>
<keyword evidence="3" id="KW-0227">DNA damage</keyword>
<dbReference type="EC" id="3.4.-.-" evidence="8"/>
<evidence type="ECO:0000256" key="1">
    <source>
        <dbReference type="ARBA" id="ARBA00008136"/>
    </source>
</evidence>
<organism evidence="9 10">
    <name type="scientific">Chryseosolibacter indicus</name>
    <dbReference type="NCBI Taxonomy" id="2782351"/>
    <lineage>
        <taxon>Bacteria</taxon>
        <taxon>Pseudomonadati</taxon>
        <taxon>Bacteroidota</taxon>
        <taxon>Cytophagia</taxon>
        <taxon>Cytophagales</taxon>
        <taxon>Chryseotaleaceae</taxon>
        <taxon>Chryseosolibacter</taxon>
    </lineage>
</organism>
<evidence type="ECO:0000256" key="5">
    <source>
        <dbReference type="ARBA" id="ARBA00023124"/>
    </source>
</evidence>
<comment type="caution">
    <text evidence="9">The sequence shown here is derived from an EMBL/GenBank/DDBJ whole genome shotgun (WGS) entry which is preliminary data.</text>
</comment>